<accession>A0ABT4CBD7</accession>
<gene>
    <name evidence="2" type="ORF">NYO98_08270</name>
</gene>
<keyword evidence="3" id="KW-1185">Reference proteome</keyword>
<feature type="compositionally biased region" description="Basic and acidic residues" evidence="1">
    <location>
        <begin position="12"/>
        <end position="21"/>
    </location>
</feature>
<organism evidence="2 3">
    <name type="scientific">Nocardioides pini</name>
    <dbReference type="NCBI Taxonomy" id="2975053"/>
    <lineage>
        <taxon>Bacteria</taxon>
        <taxon>Bacillati</taxon>
        <taxon>Actinomycetota</taxon>
        <taxon>Actinomycetes</taxon>
        <taxon>Propionibacteriales</taxon>
        <taxon>Nocardioidaceae</taxon>
        <taxon>Nocardioides</taxon>
    </lineage>
</organism>
<sequence length="322" mass="34422">MSTVVLGAGGSEARRHTAPPRRDVLSRAALDRLAALTGTPSLATRLLDGCAADDGLGERLGAASDGGPGAAGSDAADEAAKEALASAGLLGSGILTEQGRAVLDVWHAPTLAVELEMLVALPSGTVRVRSRHHSRGRWVVCLSTADGEVFELSRLAVDSWWLELARAAHVDTRTWRPARDTAGAVPDVVPGIIETPWELLLATGETVRRRRHDLLDQLVSDHAGTTLAGGAPDAVRVADDRDVRRWLERLETTSRGRLHAAVMGRSGRGRPGAGVVEWVLLPDGWRSLRPFTRDGWTMVRIERREAADLPRELSLLAAEVTS</sequence>
<evidence type="ECO:0000313" key="2">
    <source>
        <dbReference type="EMBL" id="MCY4726270.1"/>
    </source>
</evidence>
<reference evidence="2" key="1">
    <citation type="submission" date="2022-08" db="EMBL/GenBank/DDBJ databases">
        <title>Genome sequencing of Nocardioides sp. STR2.</title>
        <authorList>
            <person name="So Y."/>
        </authorList>
    </citation>
    <scope>NUCLEOTIDE SEQUENCE</scope>
    <source>
        <strain evidence="2">STR2</strain>
    </source>
</reference>
<comment type="caution">
    <text evidence="2">The sequence shown here is derived from an EMBL/GenBank/DDBJ whole genome shotgun (WGS) entry which is preliminary data.</text>
</comment>
<dbReference type="RefSeq" id="WP_268111111.1">
    <property type="nucleotide sequence ID" value="NZ_JAPPUX010000002.1"/>
</dbReference>
<evidence type="ECO:0000313" key="3">
    <source>
        <dbReference type="Proteomes" id="UP001074726"/>
    </source>
</evidence>
<dbReference type="Proteomes" id="UP001074726">
    <property type="component" value="Unassembled WGS sequence"/>
</dbReference>
<feature type="region of interest" description="Disordered" evidence="1">
    <location>
        <begin position="1"/>
        <end position="21"/>
    </location>
</feature>
<name>A0ABT4CBD7_9ACTN</name>
<dbReference type="EMBL" id="JAPPUX010000002">
    <property type="protein sequence ID" value="MCY4726270.1"/>
    <property type="molecule type" value="Genomic_DNA"/>
</dbReference>
<evidence type="ECO:0008006" key="4">
    <source>
        <dbReference type="Google" id="ProtNLM"/>
    </source>
</evidence>
<evidence type="ECO:0000256" key="1">
    <source>
        <dbReference type="SAM" id="MobiDB-lite"/>
    </source>
</evidence>
<proteinExistence type="predicted"/>
<protein>
    <recommendedName>
        <fullName evidence="4">EspG family protein</fullName>
    </recommendedName>
</protein>